<name>A0A1B6C969_9HEMI</name>
<dbReference type="Pfam" id="PF01476">
    <property type="entry name" value="LysM"/>
    <property type="match status" value="1"/>
</dbReference>
<dbReference type="PANTHER" id="PTHR20932:SF8">
    <property type="entry name" value="LD22649P"/>
    <property type="match status" value="1"/>
</dbReference>
<dbReference type="InterPro" id="IPR036779">
    <property type="entry name" value="LysM_dom_sf"/>
</dbReference>
<feature type="domain" description="LysM" evidence="1">
    <location>
        <begin position="39"/>
        <end position="83"/>
    </location>
</feature>
<protein>
    <recommendedName>
        <fullName evidence="1">LysM domain-containing protein</fullName>
    </recommendedName>
</protein>
<dbReference type="SUPFAM" id="SSF54106">
    <property type="entry name" value="LysM domain"/>
    <property type="match status" value="1"/>
</dbReference>
<evidence type="ECO:0000259" key="1">
    <source>
        <dbReference type="PROSITE" id="PS51782"/>
    </source>
</evidence>
<dbReference type="CDD" id="cd00118">
    <property type="entry name" value="LysM"/>
    <property type="match status" value="1"/>
</dbReference>
<dbReference type="InterPro" id="IPR018392">
    <property type="entry name" value="LysM"/>
</dbReference>
<dbReference type="AlphaFoldDB" id="A0A1B6C969"/>
<sequence>MSFKFKRMDETLSIRESAKYLKKYGSTSKILSKKPEHYLKHHVSKSDTLQGIALKYGVTTEQIRRANRLWTNDSLFLKETLLVPVPIENATTDMKLTDNATLLNLANNNSQVADSDSSYNDFLVKIDTSIANTKSQVMLAQGNSEFHGEDDTILIRRKPPMSRLRQQQANELPSVMTQGRKIRSSLLRLEQQQDEMFEL</sequence>
<dbReference type="InterPro" id="IPR045030">
    <property type="entry name" value="LYSM1-4"/>
</dbReference>
<dbReference type="PANTHER" id="PTHR20932">
    <property type="entry name" value="LYSM AND PUTATIVE PEPTIDOGLYCAN-BINDING DOMAIN-CONTAINING PROTEIN"/>
    <property type="match status" value="1"/>
</dbReference>
<proteinExistence type="predicted"/>
<organism evidence="2">
    <name type="scientific">Clastoptera arizonana</name>
    <name type="common">Arizona spittle bug</name>
    <dbReference type="NCBI Taxonomy" id="38151"/>
    <lineage>
        <taxon>Eukaryota</taxon>
        <taxon>Metazoa</taxon>
        <taxon>Ecdysozoa</taxon>
        <taxon>Arthropoda</taxon>
        <taxon>Hexapoda</taxon>
        <taxon>Insecta</taxon>
        <taxon>Pterygota</taxon>
        <taxon>Neoptera</taxon>
        <taxon>Paraneoptera</taxon>
        <taxon>Hemiptera</taxon>
        <taxon>Auchenorrhyncha</taxon>
        <taxon>Cercopoidea</taxon>
        <taxon>Clastopteridae</taxon>
        <taxon>Clastoptera</taxon>
    </lineage>
</organism>
<dbReference type="PROSITE" id="PS51782">
    <property type="entry name" value="LYSM"/>
    <property type="match status" value="1"/>
</dbReference>
<dbReference type="EMBL" id="GEDC01027297">
    <property type="protein sequence ID" value="JAS10001.1"/>
    <property type="molecule type" value="Transcribed_RNA"/>
</dbReference>
<accession>A0A1B6C969</accession>
<dbReference type="SMART" id="SM00257">
    <property type="entry name" value="LysM"/>
    <property type="match status" value="1"/>
</dbReference>
<gene>
    <name evidence="2" type="ORF">g.14895</name>
</gene>
<reference evidence="2" key="1">
    <citation type="submission" date="2015-12" db="EMBL/GenBank/DDBJ databases">
        <title>De novo transcriptome assembly of four potential Pierce s Disease insect vectors from Arizona vineyards.</title>
        <authorList>
            <person name="Tassone E.E."/>
        </authorList>
    </citation>
    <scope>NUCLEOTIDE SEQUENCE</scope>
</reference>
<dbReference type="Gene3D" id="3.10.350.10">
    <property type="entry name" value="LysM domain"/>
    <property type="match status" value="1"/>
</dbReference>
<evidence type="ECO:0000313" key="2">
    <source>
        <dbReference type="EMBL" id="JAS10001.1"/>
    </source>
</evidence>